<dbReference type="Gene3D" id="2.120.10.30">
    <property type="entry name" value="TolB, C-terminal domain"/>
    <property type="match status" value="1"/>
</dbReference>
<feature type="chain" id="PRO_5045766558" evidence="1">
    <location>
        <begin position="24"/>
        <end position="419"/>
    </location>
</feature>
<accession>A0ABU9E7Y3</accession>
<comment type="caution">
    <text evidence="2">The sequence shown here is derived from an EMBL/GenBank/DDBJ whole genome shotgun (WGS) entry which is preliminary data.</text>
</comment>
<name>A0ABU9E7Y3_9BACT</name>
<reference evidence="2 3" key="1">
    <citation type="submission" date="2024-02" db="EMBL/GenBank/DDBJ databases">
        <title>A novel Gemmatimonadota bacterium.</title>
        <authorList>
            <person name="Du Z.-J."/>
            <person name="Ye Y.-Q."/>
        </authorList>
    </citation>
    <scope>NUCLEOTIDE SEQUENCE [LARGE SCALE GENOMIC DNA]</scope>
    <source>
        <strain evidence="2 3">DH-20</strain>
    </source>
</reference>
<dbReference type="PROSITE" id="PS51257">
    <property type="entry name" value="PROKAR_LIPOPROTEIN"/>
    <property type="match status" value="1"/>
</dbReference>
<organism evidence="2 3">
    <name type="scientific">Gaopeijia maritima</name>
    <dbReference type="NCBI Taxonomy" id="3119007"/>
    <lineage>
        <taxon>Bacteria</taxon>
        <taxon>Pseudomonadati</taxon>
        <taxon>Gemmatimonadota</taxon>
        <taxon>Longimicrobiia</taxon>
        <taxon>Gaopeijiales</taxon>
        <taxon>Gaopeijiaceae</taxon>
        <taxon>Gaopeijia</taxon>
    </lineage>
</organism>
<dbReference type="SUPFAM" id="SSF101898">
    <property type="entry name" value="NHL repeat"/>
    <property type="match status" value="1"/>
</dbReference>
<dbReference type="EMBL" id="JBBHLI010000002">
    <property type="protein sequence ID" value="MEK9500243.1"/>
    <property type="molecule type" value="Genomic_DNA"/>
</dbReference>
<dbReference type="Proteomes" id="UP001484239">
    <property type="component" value="Unassembled WGS sequence"/>
</dbReference>
<dbReference type="InterPro" id="IPR011042">
    <property type="entry name" value="6-blade_b-propeller_TolB-like"/>
</dbReference>
<evidence type="ECO:0000313" key="2">
    <source>
        <dbReference type="EMBL" id="MEK9500243.1"/>
    </source>
</evidence>
<feature type="signal peptide" evidence="1">
    <location>
        <begin position="1"/>
        <end position="23"/>
    </location>
</feature>
<evidence type="ECO:0000313" key="3">
    <source>
        <dbReference type="Proteomes" id="UP001484239"/>
    </source>
</evidence>
<keyword evidence="3" id="KW-1185">Reference proteome</keyword>
<dbReference type="Pfam" id="PF17170">
    <property type="entry name" value="DUF5128"/>
    <property type="match status" value="1"/>
</dbReference>
<proteinExistence type="predicted"/>
<evidence type="ECO:0000256" key="1">
    <source>
        <dbReference type="SAM" id="SignalP"/>
    </source>
</evidence>
<gene>
    <name evidence="2" type="ORF">WI372_04580</name>
</gene>
<dbReference type="RefSeq" id="WP_405284976.1">
    <property type="nucleotide sequence ID" value="NZ_CP144380.1"/>
</dbReference>
<sequence length="419" mass="44412">MTPRTWAATAVTATTGLALLAAAGCDSPNAAGATRTAAVVEDSAGVEVVTVPHEATAELPTWTVADEPILTIGRLDGEPAYLFGSIGPAVLLPSGGVAVADAQAHEVRVFDAGGVWRRTLGREGDGPLEFAQIGGLWLGDDDRLAAVDTRHRKVVEFDLASDTAEARSTGSELCPAAARPFTCRVAGVLANGDFVVSHAVGPAEPSASEPGLNGRPGDRVAMAVVRGETRLELGEASGASFSVWSYDDGWIWFFETPFRPGETLATGHDRVAKAAPAAREIRIWSAAGVLERVVRLHLEAPLPRSRLIDRMHAWADTGSSPYPVADYLDAARFDEVVPAFSTVHFDSESRLWVQPYTVSEELGPVPDLPWLVLDREGLPLAWARGLPGDDLLDVGSDGVLVRSESVAGAPQVRLLPIRR</sequence>
<protein>
    <submittedName>
        <fullName evidence="2">6-bladed beta-propeller</fullName>
    </submittedName>
</protein>
<keyword evidence="1" id="KW-0732">Signal</keyword>